<dbReference type="GO" id="GO:0012505">
    <property type="term" value="C:endomembrane system"/>
    <property type="evidence" value="ECO:0007669"/>
    <property type="project" value="UniProtKB-SubCell"/>
</dbReference>
<dbReference type="PIRSF" id="PIRSF016302">
    <property type="entry name" value="Man_a_manosd"/>
    <property type="match status" value="1"/>
</dbReference>
<dbReference type="Pfam" id="PF03663">
    <property type="entry name" value="Glyco_hydro_76"/>
    <property type="match status" value="1"/>
</dbReference>
<feature type="chain" id="PRO_5042603679" description="Mannan endo-1,6-alpha-mannosidase" evidence="12">
    <location>
        <begin position="21"/>
        <end position="462"/>
    </location>
</feature>
<keyword evidence="5 12" id="KW-0732">Signal</keyword>
<dbReference type="GO" id="GO:0016052">
    <property type="term" value="P:carbohydrate catabolic process"/>
    <property type="evidence" value="ECO:0007669"/>
    <property type="project" value="InterPro"/>
</dbReference>
<evidence type="ECO:0000256" key="3">
    <source>
        <dbReference type="ARBA" id="ARBA00009699"/>
    </source>
</evidence>
<comment type="catalytic activity">
    <reaction evidence="1 10">
        <text>Random hydrolysis of (1-&gt;6)-alpha-D-mannosidic linkages in unbranched (1-&gt;6)-mannans.</text>
        <dbReference type="EC" id="3.2.1.101"/>
    </reaction>
</comment>
<keyword evidence="14" id="KW-1185">Reference proteome</keyword>
<evidence type="ECO:0000256" key="10">
    <source>
        <dbReference type="PIRNR" id="PIRNR016302"/>
    </source>
</evidence>
<dbReference type="SUPFAM" id="SSF48208">
    <property type="entry name" value="Six-hairpin glycosidases"/>
    <property type="match status" value="1"/>
</dbReference>
<dbReference type="PANTHER" id="PTHR12145">
    <property type="entry name" value="MANNAN ENDO-1,6-ALPHA-MANNOSIDASE DCW1"/>
    <property type="match status" value="1"/>
</dbReference>
<dbReference type="AlphaFoldDB" id="A0AAJ0D5N1"/>
<reference evidence="13" key="1">
    <citation type="submission" date="2023-04" db="EMBL/GenBank/DDBJ databases">
        <title>Black Yeasts Isolated from many extreme environments.</title>
        <authorList>
            <person name="Coleine C."/>
            <person name="Stajich J.E."/>
            <person name="Selbmann L."/>
        </authorList>
    </citation>
    <scope>NUCLEOTIDE SEQUENCE</scope>
    <source>
        <strain evidence="13">CCFEE 5312</strain>
    </source>
</reference>
<feature type="compositionally biased region" description="Low complexity" evidence="11">
    <location>
        <begin position="423"/>
        <end position="445"/>
    </location>
</feature>
<dbReference type="EC" id="3.2.1.101" evidence="4 10"/>
<comment type="subcellular location">
    <subcellularLocation>
        <location evidence="2">Endomembrane system</location>
    </subcellularLocation>
</comment>
<sequence>MKLGFTTLTALAALLQSATAAISLDTQDVDSIKKASGELAYGLMSFYKNNQSSTPIADVGTLPDPLYWWEAGAVWGAMVDYTAYTEDTSYVATVQQALLAQVGPHSNFMPPAYFFSLGNDDQAFWVLAAISALEYDFPFPAGNASTTWLSLAEAGFNTMVPRWNMSSCNGGLSWQIFPDNVNGMSYKNSISNGGMFQVAARLAHYTGNQTYLDWCDKIWDWMEGVNLISANYDVWDGTSYDNNCSDVNHQPWSYNPSMMLYGSAVLYNHTSSSVWQDRTTGLLKACANTFFSPFPNATDIAFERVCETKDTCNNDQYSFKAYLSRWLAKSAVVAPFIRDSVFQLLNSSATAGVQTCTGGESGELCGHKWYVGGFDGSSGVGQQLAVLETVQALLLLQDDVQPVTPVKGTTAQSGGKGRGKAEGGSVQTSAAVQAPAAPSTTPAASGLVTVLKTKTVLTTAES</sequence>
<keyword evidence="9 10" id="KW-0326">Glycosidase</keyword>
<dbReference type="GO" id="GO:0009272">
    <property type="term" value="P:fungal-type cell wall biogenesis"/>
    <property type="evidence" value="ECO:0007669"/>
    <property type="project" value="TreeGrafter"/>
</dbReference>
<evidence type="ECO:0000256" key="8">
    <source>
        <dbReference type="ARBA" id="ARBA00023180"/>
    </source>
</evidence>
<proteinExistence type="inferred from homology"/>
<evidence type="ECO:0000256" key="5">
    <source>
        <dbReference type="ARBA" id="ARBA00022729"/>
    </source>
</evidence>
<dbReference type="PANTHER" id="PTHR12145:SF36">
    <property type="entry name" value="MANNAN ENDO-1,6-ALPHA-MANNOSIDASE DCW1"/>
    <property type="match status" value="1"/>
</dbReference>
<gene>
    <name evidence="13" type="ORF">LTR09_011825</name>
</gene>
<keyword evidence="6 10" id="KW-0378">Hydrolase</keyword>
<evidence type="ECO:0000256" key="1">
    <source>
        <dbReference type="ARBA" id="ARBA00001452"/>
    </source>
</evidence>
<feature type="signal peptide" evidence="12">
    <location>
        <begin position="1"/>
        <end position="20"/>
    </location>
</feature>
<keyword evidence="7" id="KW-0472">Membrane</keyword>
<organism evidence="13 14">
    <name type="scientific">Extremus antarcticus</name>
    <dbReference type="NCBI Taxonomy" id="702011"/>
    <lineage>
        <taxon>Eukaryota</taxon>
        <taxon>Fungi</taxon>
        <taxon>Dikarya</taxon>
        <taxon>Ascomycota</taxon>
        <taxon>Pezizomycotina</taxon>
        <taxon>Dothideomycetes</taxon>
        <taxon>Dothideomycetidae</taxon>
        <taxon>Mycosphaerellales</taxon>
        <taxon>Extremaceae</taxon>
        <taxon>Extremus</taxon>
    </lineage>
</organism>
<dbReference type="InterPro" id="IPR005198">
    <property type="entry name" value="Glyco_hydro_76"/>
</dbReference>
<evidence type="ECO:0000313" key="13">
    <source>
        <dbReference type="EMBL" id="KAK3046742.1"/>
    </source>
</evidence>
<dbReference type="Proteomes" id="UP001271007">
    <property type="component" value="Unassembled WGS sequence"/>
</dbReference>
<dbReference type="EMBL" id="JAWDJX010000082">
    <property type="protein sequence ID" value="KAK3046742.1"/>
    <property type="molecule type" value="Genomic_DNA"/>
</dbReference>
<evidence type="ECO:0000313" key="14">
    <source>
        <dbReference type="Proteomes" id="UP001271007"/>
    </source>
</evidence>
<evidence type="ECO:0000256" key="6">
    <source>
        <dbReference type="ARBA" id="ARBA00022801"/>
    </source>
</evidence>
<dbReference type="InterPro" id="IPR008928">
    <property type="entry name" value="6-hairpin_glycosidase_sf"/>
</dbReference>
<dbReference type="GO" id="GO:0008496">
    <property type="term" value="F:mannan endo-1,6-alpha-mannosidase activity"/>
    <property type="evidence" value="ECO:0007669"/>
    <property type="project" value="UniProtKB-UniRule"/>
</dbReference>
<feature type="region of interest" description="Disordered" evidence="11">
    <location>
        <begin position="405"/>
        <end position="445"/>
    </location>
</feature>
<comment type="caution">
    <text evidence="13">The sequence shown here is derived from an EMBL/GenBank/DDBJ whole genome shotgun (WGS) entry which is preliminary data.</text>
</comment>
<dbReference type="InterPro" id="IPR014480">
    <property type="entry name" value="Mannan-1_6-alpha_mannosidase"/>
</dbReference>
<comment type="similarity">
    <text evidence="3 10">Belongs to the glycosyl hydrolase 76 family.</text>
</comment>
<evidence type="ECO:0000256" key="2">
    <source>
        <dbReference type="ARBA" id="ARBA00004308"/>
    </source>
</evidence>
<protein>
    <recommendedName>
        <fullName evidence="4 10">Mannan endo-1,6-alpha-mannosidase</fullName>
        <ecNumber evidence="4 10">3.2.1.101</ecNumber>
    </recommendedName>
</protein>
<accession>A0AAJ0D5N1</accession>
<evidence type="ECO:0000256" key="12">
    <source>
        <dbReference type="SAM" id="SignalP"/>
    </source>
</evidence>
<dbReference type="Gene3D" id="1.50.10.20">
    <property type="match status" value="1"/>
</dbReference>
<evidence type="ECO:0000256" key="9">
    <source>
        <dbReference type="ARBA" id="ARBA00023295"/>
    </source>
</evidence>
<evidence type="ECO:0000256" key="7">
    <source>
        <dbReference type="ARBA" id="ARBA00023136"/>
    </source>
</evidence>
<dbReference type="FunFam" id="1.50.10.20:FF:000006">
    <property type="entry name" value="Mannan endo-1,6-alpha-mannosidase"/>
    <property type="match status" value="1"/>
</dbReference>
<evidence type="ECO:0000256" key="4">
    <source>
        <dbReference type="ARBA" id="ARBA00012350"/>
    </source>
</evidence>
<evidence type="ECO:0000256" key="11">
    <source>
        <dbReference type="SAM" id="MobiDB-lite"/>
    </source>
</evidence>
<keyword evidence="8" id="KW-0325">Glycoprotein</keyword>
<name>A0AAJ0D5N1_9PEZI</name>